<dbReference type="EMBL" id="LUEZ02000045">
    <property type="protein sequence ID" value="RDB24117.1"/>
    <property type="molecule type" value="Genomic_DNA"/>
</dbReference>
<accession>A0A369JUA8</accession>
<gene>
    <name evidence="1" type="ORF">Hypma_008659</name>
</gene>
<comment type="caution">
    <text evidence="1">The sequence shown here is derived from an EMBL/GenBank/DDBJ whole genome shotgun (WGS) entry which is preliminary data.</text>
</comment>
<dbReference type="Proteomes" id="UP000076154">
    <property type="component" value="Unassembled WGS sequence"/>
</dbReference>
<organism evidence="1 2">
    <name type="scientific">Hypsizygus marmoreus</name>
    <name type="common">White beech mushroom</name>
    <name type="synonym">Agaricus marmoreus</name>
    <dbReference type="NCBI Taxonomy" id="39966"/>
    <lineage>
        <taxon>Eukaryota</taxon>
        <taxon>Fungi</taxon>
        <taxon>Dikarya</taxon>
        <taxon>Basidiomycota</taxon>
        <taxon>Agaricomycotina</taxon>
        <taxon>Agaricomycetes</taxon>
        <taxon>Agaricomycetidae</taxon>
        <taxon>Agaricales</taxon>
        <taxon>Tricholomatineae</taxon>
        <taxon>Lyophyllaceae</taxon>
        <taxon>Hypsizygus</taxon>
    </lineage>
</organism>
<sequence>MITTKKQPTFRAHATNMRLARNFFMITKAPSHDVFAPFIVFTTHRHTYTYMSLLLSDLFVRIRLDSQHLTLPSASPLLPWTDAGFRWTPHAHSDQPIVSDCALRNTSGDLEIQILSLLLKPSKRRSSLHLPRDLLDNV</sequence>
<evidence type="ECO:0000313" key="1">
    <source>
        <dbReference type="EMBL" id="RDB24117.1"/>
    </source>
</evidence>
<dbReference type="InParanoid" id="A0A369JUA8"/>
<proteinExistence type="predicted"/>
<dbReference type="AlphaFoldDB" id="A0A369JUA8"/>
<name>A0A369JUA8_HYPMA</name>
<reference evidence="1" key="1">
    <citation type="submission" date="2018-04" db="EMBL/GenBank/DDBJ databases">
        <title>Whole genome sequencing of Hypsizygus marmoreus.</title>
        <authorList>
            <person name="Choi I.-G."/>
            <person name="Min B."/>
            <person name="Kim J.-G."/>
            <person name="Kim S."/>
            <person name="Oh Y.-L."/>
            <person name="Kong W.-S."/>
            <person name="Park H."/>
            <person name="Jeong J."/>
            <person name="Song E.-S."/>
        </authorList>
    </citation>
    <scope>NUCLEOTIDE SEQUENCE [LARGE SCALE GENOMIC DNA]</scope>
    <source>
        <strain evidence="1">51987-8</strain>
    </source>
</reference>
<keyword evidence="2" id="KW-1185">Reference proteome</keyword>
<evidence type="ECO:0000313" key="2">
    <source>
        <dbReference type="Proteomes" id="UP000076154"/>
    </source>
</evidence>
<protein>
    <submittedName>
        <fullName evidence="1">Uncharacterized protein</fullName>
    </submittedName>
</protein>